<evidence type="ECO:0000313" key="3">
    <source>
        <dbReference type="Proteomes" id="UP001519343"/>
    </source>
</evidence>
<gene>
    <name evidence="2" type="ORF">J2Z37_004902</name>
</gene>
<evidence type="ECO:0000256" key="1">
    <source>
        <dbReference type="SAM" id="Coils"/>
    </source>
</evidence>
<dbReference type="RefSeq" id="WP_209812857.1">
    <property type="nucleotide sequence ID" value="NZ_JAGGKT010000030.1"/>
</dbReference>
<accession>A0ABS4GXX3</accession>
<dbReference type="EMBL" id="JAGGKT010000030">
    <property type="protein sequence ID" value="MBP1934882.1"/>
    <property type="molecule type" value="Genomic_DNA"/>
</dbReference>
<proteinExistence type="predicted"/>
<protein>
    <submittedName>
        <fullName evidence="2">Uncharacterized protein</fullName>
    </submittedName>
</protein>
<organism evidence="2 3">
    <name type="scientific">Ammoniphilus resinae</name>
    <dbReference type="NCBI Taxonomy" id="861532"/>
    <lineage>
        <taxon>Bacteria</taxon>
        <taxon>Bacillati</taxon>
        <taxon>Bacillota</taxon>
        <taxon>Bacilli</taxon>
        <taxon>Bacillales</taxon>
        <taxon>Paenibacillaceae</taxon>
        <taxon>Aneurinibacillus group</taxon>
        <taxon>Ammoniphilus</taxon>
    </lineage>
</organism>
<evidence type="ECO:0000313" key="2">
    <source>
        <dbReference type="EMBL" id="MBP1934882.1"/>
    </source>
</evidence>
<dbReference type="Proteomes" id="UP001519343">
    <property type="component" value="Unassembled WGS sequence"/>
</dbReference>
<sequence>MSIITDIEKHCNLTGVTKEQTFELINLCKEALAELENQYGDLNKLSVVEKIQMLSLWMEKELQEEII</sequence>
<keyword evidence="3" id="KW-1185">Reference proteome</keyword>
<reference evidence="2 3" key="1">
    <citation type="submission" date="2021-03" db="EMBL/GenBank/DDBJ databases">
        <title>Genomic Encyclopedia of Type Strains, Phase IV (KMG-IV): sequencing the most valuable type-strain genomes for metagenomic binning, comparative biology and taxonomic classification.</title>
        <authorList>
            <person name="Goeker M."/>
        </authorList>
    </citation>
    <scope>NUCLEOTIDE SEQUENCE [LARGE SCALE GENOMIC DNA]</scope>
    <source>
        <strain evidence="2 3">DSM 24738</strain>
    </source>
</reference>
<keyword evidence="1" id="KW-0175">Coiled coil</keyword>
<feature type="coiled-coil region" evidence="1">
    <location>
        <begin position="18"/>
        <end position="45"/>
    </location>
</feature>
<comment type="caution">
    <text evidence="2">The sequence shown here is derived from an EMBL/GenBank/DDBJ whole genome shotgun (WGS) entry which is preliminary data.</text>
</comment>
<name>A0ABS4GXX3_9BACL</name>